<dbReference type="InterPro" id="IPR007210">
    <property type="entry name" value="ABC_Gly_betaine_transp_sub-bd"/>
</dbReference>
<protein>
    <submittedName>
        <fullName evidence="4">ABC transporter substrate-binding protein</fullName>
    </submittedName>
</protein>
<evidence type="ECO:0000313" key="5">
    <source>
        <dbReference type="Proteomes" id="UP000306740"/>
    </source>
</evidence>
<dbReference type="AlphaFoldDB" id="A0A5C4MAS2"/>
<dbReference type="CDD" id="cd13606">
    <property type="entry name" value="PBP2_ProX_like"/>
    <property type="match status" value="1"/>
</dbReference>
<sequence length="319" mass="33745">MDSTTLRRVRRAAAALACATALVALPACGNDDPDPEAGARSKGPVTVSGQNFTEMQILAELYGQTLEDEGYDVTTKLVDTRAVYMDQLSSNKVQVVPEYLAGIGDYLNTQANGSTAKPVTTNNVEQTLDAVNTLAESVGVTLLEPAAATDQNAYAVTEDFASKYDLATLSDLAAAKVPVKLAAAQDCKDRQDCAKGLRDVYGIDITEVLPLGFGSREGKEAATSGEVELVQVATTDGSLEDDGLVLLEDDKGLQPAQNLIPAVNTDWLTDNEAAATALNELSESLTTEKLADLNAKVDVDREKPVDVAKEYLEDEGLLG</sequence>
<feature type="chain" id="PRO_5035065644" evidence="1">
    <location>
        <begin position="30"/>
        <end position="319"/>
    </location>
</feature>
<accession>A0A5C4MAS2</accession>
<dbReference type="EMBL" id="VDFR01000177">
    <property type="protein sequence ID" value="TNC33089.1"/>
    <property type="molecule type" value="Genomic_DNA"/>
</dbReference>
<evidence type="ECO:0000313" key="4">
    <source>
        <dbReference type="EMBL" id="TNC33089.1"/>
    </source>
</evidence>
<gene>
    <name evidence="4" type="ORF">FHE65_29410</name>
    <name evidence="3" type="ORF">FHE65_30590</name>
</gene>
<feature type="signal peptide" evidence="1">
    <location>
        <begin position="1"/>
        <end position="29"/>
    </location>
</feature>
<dbReference type="Pfam" id="PF04069">
    <property type="entry name" value="OpuAC"/>
    <property type="match status" value="1"/>
</dbReference>
<keyword evidence="1" id="KW-0732">Signal</keyword>
<name>A0A5C4MAS2_9ACTN</name>
<evidence type="ECO:0000256" key="1">
    <source>
        <dbReference type="SAM" id="SignalP"/>
    </source>
</evidence>
<comment type="caution">
    <text evidence="4">The sequence shown here is derived from an EMBL/GenBank/DDBJ whole genome shotgun (WGS) entry which is preliminary data.</text>
</comment>
<dbReference type="GO" id="GO:0022857">
    <property type="term" value="F:transmembrane transporter activity"/>
    <property type="evidence" value="ECO:0007669"/>
    <property type="project" value="InterPro"/>
</dbReference>
<dbReference type="Gene3D" id="3.40.190.120">
    <property type="entry name" value="Osmoprotection protein (prox), domain 2"/>
    <property type="match status" value="1"/>
</dbReference>
<evidence type="ECO:0000259" key="2">
    <source>
        <dbReference type="Pfam" id="PF04069"/>
    </source>
</evidence>
<dbReference type="GO" id="GO:0043190">
    <property type="term" value="C:ATP-binding cassette (ABC) transporter complex"/>
    <property type="evidence" value="ECO:0007669"/>
    <property type="project" value="InterPro"/>
</dbReference>
<dbReference type="EMBL" id="VDFR01000195">
    <property type="protein sequence ID" value="TNC32111.1"/>
    <property type="molecule type" value="Genomic_DNA"/>
</dbReference>
<dbReference type="RefSeq" id="WP_139087158.1">
    <property type="nucleotide sequence ID" value="NZ_VDFR01000177.1"/>
</dbReference>
<dbReference type="Proteomes" id="UP000306740">
    <property type="component" value="Unassembled WGS sequence"/>
</dbReference>
<dbReference type="SUPFAM" id="SSF53850">
    <property type="entry name" value="Periplasmic binding protein-like II"/>
    <property type="match status" value="1"/>
</dbReference>
<feature type="domain" description="ABC-type glycine betaine transport system substrate-binding" evidence="2">
    <location>
        <begin position="44"/>
        <end position="313"/>
    </location>
</feature>
<evidence type="ECO:0000313" key="3">
    <source>
        <dbReference type="EMBL" id="TNC32111.1"/>
    </source>
</evidence>
<dbReference type="OrthoDB" id="9781705at2"/>
<organism evidence="4 5">
    <name type="scientific">Mumia zhuanghuii</name>
    <dbReference type="NCBI Taxonomy" id="2585211"/>
    <lineage>
        <taxon>Bacteria</taxon>
        <taxon>Bacillati</taxon>
        <taxon>Actinomycetota</taxon>
        <taxon>Actinomycetes</taxon>
        <taxon>Propionibacteriales</taxon>
        <taxon>Nocardioidaceae</taxon>
        <taxon>Mumia</taxon>
    </lineage>
</organism>
<proteinExistence type="predicted"/>
<reference evidence="4 5" key="1">
    <citation type="submission" date="2019-05" db="EMBL/GenBank/DDBJ databases">
        <title>Mumia sp. nov., isolated from the intestinal contents of plateau pika (Ochotona curzoniae) in the Qinghai-Tibet plateau of China.</title>
        <authorList>
            <person name="Tian Z."/>
        </authorList>
    </citation>
    <scope>NUCLEOTIDE SEQUENCE [LARGE SCALE GENOMIC DNA]</scope>
    <source>
        <strain evidence="5">527</strain>
        <strain evidence="4">Z527</strain>
    </source>
</reference>
<dbReference type="Gene3D" id="3.40.190.10">
    <property type="entry name" value="Periplasmic binding protein-like II"/>
    <property type="match status" value="1"/>
</dbReference>